<proteinExistence type="predicted"/>
<dbReference type="EMBL" id="LCKX01000018">
    <property type="protein sequence ID" value="KKU06947.1"/>
    <property type="molecule type" value="Genomic_DNA"/>
</dbReference>
<evidence type="ECO:0000259" key="1">
    <source>
        <dbReference type="Pfam" id="PF26593"/>
    </source>
</evidence>
<dbReference type="AlphaFoldDB" id="A0A0G1MFR8"/>
<dbReference type="Pfam" id="PF26593">
    <property type="entry name" value="TraC-like"/>
    <property type="match status" value="1"/>
</dbReference>
<organism evidence="2 3">
    <name type="scientific">Candidatus Magasanikbacteria bacterium GW2011_GWA2_45_39</name>
    <dbReference type="NCBI Taxonomy" id="1619041"/>
    <lineage>
        <taxon>Bacteria</taxon>
        <taxon>Candidatus Magasanikiibacteriota</taxon>
    </lineage>
</organism>
<evidence type="ECO:0000313" key="2">
    <source>
        <dbReference type="EMBL" id="KKU06947.1"/>
    </source>
</evidence>
<reference evidence="2 3" key="1">
    <citation type="journal article" date="2015" name="Nature">
        <title>rRNA introns, odd ribosomes, and small enigmatic genomes across a large radiation of phyla.</title>
        <authorList>
            <person name="Brown C.T."/>
            <person name="Hug L.A."/>
            <person name="Thomas B.C."/>
            <person name="Sharon I."/>
            <person name="Castelle C.J."/>
            <person name="Singh A."/>
            <person name="Wilkins M.J."/>
            <person name="Williams K.H."/>
            <person name="Banfield J.F."/>
        </authorList>
    </citation>
    <scope>NUCLEOTIDE SEQUENCE [LARGE SCALE GENOMIC DNA]</scope>
</reference>
<comment type="caution">
    <text evidence="2">The sequence shown here is derived from an EMBL/GenBank/DDBJ whole genome shotgun (WGS) entry which is preliminary data.</text>
</comment>
<protein>
    <recommendedName>
        <fullName evidence="1">TraC-like domain-containing protein</fullName>
    </recommendedName>
</protein>
<dbReference type="Proteomes" id="UP000033999">
    <property type="component" value="Unassembled WGS sequence"/>
</dbReference>
<evidence type="ECO:0000313" key="3">
    <source>
        <dbReference type="Proteomes" id="UP000033999"/>
    </source>
</evidence>
<feature type="domain" description="TraC-like" evidence="1">
    <location>
        <begin position="23"/>
        <end position="133"/>
    </location>
</feature>
<dbReference type="InterPro" id="IPR058596">
    <property type="entry name" value="TraC-like_dom"/>
</dbReference>
<gene>
    <name evidence="2" type="ORF">UX10_C0018G0018</name>
</gene>
<accession>A0A0G1MFR8</accession>
<sequence length="224" mass="25977">MATKHPSHRPSTQQHLNISEIRDDVVIMKDGTLRAVFLVSSINFALKSEEEQEALISAYVGFLNTLEFPLQVIIQSRQLNIDNYLGRLKEAEKVQPNELLRMQINDYRQFISELVDIGQIMTKQFYVVVSYDPLSNKRKGFFSRFKESFAAAAFVRLKEERFQQRKKDLISRSDQTIGQLQGLGVQAVLLDTQSLIELFYIVYNPELMDTEKMVPLDQLQVERQ</sequence>
<name>A0A0G1MFR8_9BACT</name>